<gene>
    <name evidence="6" type="ORF">G3N55_04500</name>
</gene>
<dbReference type="GO" id="GO:0003824">
    <property type="term" value="F:catalytic activity"/>
    <property type="evidence" value="ECO:0007669"/>
    <property type="project" value="InterPro"/>
</dbReference>
<dbReference type="Gene3D" id="3.20.20.70">
    <property type="entry name" value="Aldolase class I"/>
    <property type="match status" value="1"/>
</dbReference>
<evidence type="ECO:0000256" key="5">
    <source>
        <dbReference type="PIRSR" id="PIRSR004869-50"/>
    </source>
</evidence>
<evidence type="ECO:0000313" key="6">
    <source>
        <dbReference type="EMBL" id="NDY42108.1"/>
    </source>
</evidence>
<reference evidence="6 7" key="1">
    <citation type="submission" date="2020-02" db="EMBL/GenBank/DDBJ databases">
        <title>Comparative genomics of sulfur disproportionating microorganisms.</title>
        <authorList>
            <person name="Ward L.M."/>
            <person name="Bertran E."/>
            <person name="Johnston D.T."/>
        </authorList>
    </citation>
    <scope>NUCLEOTIDE SEQUENCE [LARGE SCALE GENOMIC DNA]</scope>
    <source>
        <strain evidence="6 7">DSM 100025</strain>
    </source>
</reference>
<dbReference type="InterPro" id="IPR040085">
    <property type="entry name" value="MJ0674-like"/>
</dbReference>
<dbReference type="SFLD" id="SFLDS00029">
    <property type="entry name" value="Radical_SAM"/>
    <property type="match status" value="1"/>
</dbReference>
<keyword evidence="1 5" id="KW-0949">S-adenosyl-L-methionine</keyword>
<organism evidence="6 7">
    <name type="scientific">Dissulfurirhabdus thermomarina</name>
    <dbReference type="NCBI Taxonomy" id="1765737"/>
    <lineage>
        <taxon>Bacteria</taxon>
        <taxon>Deltaproteobacteria</taxon>
        <taxon>Dissulfurirhabdaceae</taxon>
        <taxon>Dissulfurirhabdus</taxon>
    </lineage>
</organism>
<keyword evidence="2 5" id="KW-0479">Metal-binding</keyword>
<dbReference type="InterPro" id="IPR058240">
    <property type="entry name" value="rSAM_sf"/>
</dbReference>
<keyword evidence="4 5" id="KW-0411">Iron-sulfur</keyword>
<accession>A0A6N9TM37</accession>
<dbReference type="InterPro" id="IPR013785">
    <property type="entry name" value="Aldolase_TIM"/>
</dbReference>
<sequence>MRLIETGEFDRRVRALEARSDPCRLCPRACGARRGRGETGFCRTGRLAPVAAWCRHRGEEPCLSGRGGSGTVFFARCTLACAYCQNHRISQEWPAGRGEMDAPALAEVYLELERQGAHNLNWVSATHVLPVAVAALGIAARRGLRLPVVLNSGGYEAVATLRLLEGIVDVYLPDFKYWDPATARRLSGARDYPAAARAAVGEMWRQAGPLEVDADGLAARGLLVRHLVLPGDLSGTAEVLGWIGRELGPAAAVSLMAQYFPAHRAAARPPLHRPLRPGEYRRALAALEAVGLTEGYVQELEARDHYRPDFDRAGHPFEGPDA</sequence>
<dbReference type="SFLD" id="SFLDG01099">
    <property type="entry name" value="Uncharacterised_Radical_SAM_Su"/>
    <property type="match status" value="1"/>
</dbReference>
<dbReference type="Proteomes" id="UP000469346">
    <property type="component" value="Unassembled WGS sequence"/>
</dbReference>
<dbReference type="InterPro" id="IPR016431">
    <property type="entry name" value="Pyrv-formate_lyase-activ_prd"/>
</dbReference>
<dbReference type="SUPFAM" id="SSF102114">
    <property type="entry name" value="Radical SAM enzymes"/>
    <property type="match status" value="1"/>
</dbReference>
<dbReference type="PIRSF" id="PIRSF004869">
    <property type="entry name" value="PflX_prd"/>
    <property type="match status" value="1"/>
</dbReference>
<feature type="binding site" evidence="5">
    <location>
        <position position="77"/>
    </location>
    <ligand>
        <name>[4Fe-4S] cluster</name>
        <dbReference type="ChEBI" id="CHEBI:49883"/>
        <note>4Fe-4S-S-AdoMet</note>
    </ligand>
</feature>
<evidence type="ECO:0000256" key="1">
    <source>
        <dbReference type="ARBA" id="ARBA00022691"/>
    </source>
</evidence>
<proteinExistence type="predicted"/>
<evidence type="ECO:0000256" key="4">
    <source>
        <dbReference type="ARBA" id="ARBA00023014"/>
    </source>
</evidence>
<feature type="binding site" evidence="5">
    <location>
        <position position="84"/>
    </location>
    <ligand>
        <name>[4Fe-4S] cluster</name>
        <dbReference type="ChEBI" id="CHEBI:49883"/>
        <note>4Fe-4S-S-AdoMet</note>
    </ligand>
</feature>
<dbReference type="AlphaFoldDB" id="A0A6N9TM37"/>
<dbReference type="GO" id="GO:0051536">
    <property type="term" value="F:iron-sulfur cluster binding"/>
    <property type="evidence" value="ECO:0007669"/>
    <property type="project" value="UniProtKB-KW"/>
</dbReference>
<dbReference type="InterPro" id="IPR007197">
    <property type="entry name" value="rSAM"/>
</dbReference>
<evidence type="ECO:0000256" key="3">
    <source>
        <dbReference type="ARBA" id="ARBA00023004"/>
    </source>
</evidence>
<dbReference type="PANTHER" id="PTHR43075">
    <property type="entry name" value="FORMATE LYASE ACTIVATING ENZYME, PUTATIVE (AFU_ORTHOLOGUE AFUA_2G15630)-RELATED"/>
    <property type="match status" value="1"/>
</dbReference>
<comment type="caution">
    <text evidence="6">The sequence shown here is derived from an EMBL/GenBank/DDBJ whole genome shotgun (WGS) entry which is preliminary data.</text>
</comment>
<evidence type="ECO:0000256" key="2">
    <source>
        <dbReference type="ARBA" id="ARBA00022723"/>
    </source>
</evidence>
<keyword evidence="7" id="KW-1185">Reference proteome</keyword>
<protein>
    <submittedName>
        <fullName evidence="6">Radical SAM protein</fullName>
    </submittedName>
</protein>
<dbReference type="GO" id="GO:0046872">
    <property type="term" value="F:metal ion binding"/>
    <property type="evidence" value="ECO:0007669"/>
    <property type="project" value="UniProtKB-KW"/>
</dbReference>
<dbReference type="PANTHER" id="PTHR43075:SF1">
    <property type="entry name" value="FORMATE LYASE ACTIVATING ENZYME, PUTATIVE (AFU_ORTHOLOGUE AFUA_2G15630)-RELATED"/>
    <property type="match status" value="1"/>
</dbReference>
<evidence type="ECO:0000313" key="7">
    <source>
        <dbReference type="Proteomes" id="UP000469346"/>
    </source>
</evidence>
<feature type="binding site" evidence="5">
    <location>
        <position position="81"/>
    </location>
    <ligand>
        <name>[4Fe-4S] cluster</name>
        <dbReference type="ChEBI" id="CHEBI:49883"/>
        <note>4Fe-4S-S-AdoMet</note>
    </ligand>
</feature>
<keyword evidence="3 5" id="KW-0408">Iron</keyword>
<dbReference type="EMBL" id="JAAGRR010000035">
    <property type="protein sequence ID" value="NDY42108.1"/>
    <property type="molecule type" value="Genomic_DNA"/>
</dbReference>
<name>A0A6N9TM37_DISTH</name>
<comment type="cofactor">
    <cofactor evidence="5">
        <name>[4Fe-4S] cluster</name>
        <dbReference type="ChEBI" id="CHEBI:49883"/>
    </cofactor>
    <text evidence="5">Binds 1 [4Fe-4S] cluster. The cluster is coordinated with 3 cysteines and an exchangeable S-adenosyl-L-methionine.</text>
</comment>